<evidence type="ECO:0000313" key="2">
    <source>
        <dbReference type="Proteomes" id="UP001187415"/>
    </source>
</evidence>
<organism evidence="1 2">
    <name type="scientific">Channa striata</name>
    <name type="common">Snakehead murrel</name>
    <name type="synonym">Ophicephalus striatus</name>
    <dbReference type="NCBI Taxonomy" id="64152"/>
    <lineage>
        <taxon>Eukaryota</taxon>
        <taxon>Metazoa</taxon>
        <taxon>Chordata</taxon>
        <taxon>Craniata</taxon>
        <taxon>Vertebrata</taxon>
        <taxon>Euteleostomi</taxon>
        <taxon>Actinopterygii</taxon>
        <taxon>Neopterygii</taxon>
        <taxon>Teleostei</taxon>
        <taxon>Neoteleostei</taxon>
        <taxon>Acanthomorphata</taxon>
        <taxon>Anabantaria</taxon>
        <taxon>Anabantiformes</taxon>
        <taxon>Channoidei</taxon>
        <taxon>Channidae</taxon>
        <taxon>Channa</taxon>
    </lineage>
</organism>
<protein>
    <submittedName>
        <fullName evidence="1">Uncharacterized protein</fullName>
    </submittedName>
</protein>
<dbReference type="AlphaFoldDB" id="A0AA88T2S4"/>
<evidence type="ECO:0000313" key="1">
    <source>
        <dbReference type="EMBL" id="KAK2858885.1"/>
    </source>
</evidence>
<dbReference type="EMBL" id="JAUPFM010000002">
    <property type="protein sequence ID" value="KAK2858885.1"/>
    <property type="molecule type" value="Genomic_DNA"/>
</dbReference>
<reference evidence="1" key="1">
    <citation type="submission" date="2023-07" db="EMBL/GenBank/DDBJ databases">
        <title>Chromosome-level Genome Assembly of Striped Snakehead (Channa striata).</title>
        <authorList>
            <person name="Liu H."/>
        </authorList>
    </citation>
    <scope>NUCLEOTIDE SEQUENCE</scope>
    <source>
        <strain evidence="1">Gz</strain>
        <tissue evidence="1">Muscle</tissue>
    </source>
</reference>
<comment type="caution">
    <text evidence="1">The sequence shown here is derived from an EMBL/GenBank/DDBJ whole genome shotgun (WGS) entry which is preliminary data.</text>
</comment>
<accession>A0AA88T2S4</accession>
<name>A0AA88T2S4_CHASR</name>
<dbReference type="Proteomes" id="UP001187415">
    <property type="component" value="Unassembled WGS sequence"/>
</dbReference>
<sequence length="67" mass="7505">MSRKSCEDFHTLCHFLFSEGGSSATDEGTANGRTFVPAMAAPKMTEEKADFDVSDFHFRRRSCKVLL</sequence>
<proteinExistence type="predicted"/>
<gene>
    <name evidence="1" type="ORF">Q5P01_003505</name>
</gene>
<keyword evidence="2" id="KW-1185">Reference proteome</keyword>